<dbReference type="EMBL" id="JAGPYM010000001">
    <property type="protein sequence ID" value="KAH6900511.1"/>
    <property type="molecule type" value="Genomic_DNA"/>
</dbReference>
<dbReference type="AlphaFoldDB" id="A0A9P9AU34"/>
<evidence type="ECO:0000313" key="3">
    <source>
        <dbReference type="Proteomes" id="UP000777438"/>
    </source>
</evidence>
<sequence>MPDFFRYLLTFVLLCAFASAHGGKSLGEELHARQAYARENQMDLRHCADKFERDGLYARAFERRASRWNELQKRSQARDGSSNNHHASHKFFDFSAHDFDILSTKRHGCVLHPELTEGPYYVEGEKIRDDLTDGQKGALFLIDLQVVDSHTCEPVEDVYVEIWYTNATGVYSGVVADDNGTGEDDADNAYTTFNRGVQKTSKDGVVFFESIFPGHYEGRAPHVHVMTHIKPEIRDDGTIISNTATHIGQLFFDQMLILEMEKLPVYRTNKNSLTLNAEDYYFMEAMRTSTPIMPWMRLEWPGHEHAVLSWMPIGVNLSNVREAYVAGTLEPKPTR</sequence>
<keyword evidence="1" id="KW-0732">Signal</keyword>
<organism evidence="2 3">
    <name type="scientific">Thelonectria olida</name>
    <dbReference type="NCBI Taxonomy" id="1576542"/>
    <lineage>
        <taxon>Eukaryota</taxon>
        <taxon>Fungi</taxon>
        <taxon>Dikarya</taxon>
        <taxon>Ascomycota</taxon>
        <taxon>Pezizomycotina</taxon>
        <taxon>Sordariomycetes</taxon>
        <taxon>Hypocreomycetidae</taxon>
        <taxon>Hypocreales</taxon>
        <taxon>Nectriaceae</taxon>
        <taxon>Thelonectria</taxon>
    </lineage>
</organism>
<dbReference type="GO" id="GO:0005506">
    <property type="term" value="F:iron ion binding"/>
    <property type="evidence" value="ECO:0007669"/>
    <property type="project" value="InterPro"/>
</dbReference>
<evidence type="ECO:0000256" key="1">
    <source>
        <dbReference type="SAM" id="SignalP"/>
    </source>
</evidence>
<keyword evidence="2" id="KW-0560">Oxidoreductase</keyword>
<evidence type="ECO:0000313" key="2">
    <source>
        <dbReference type="EMBL" id="KAH6900511.1"/>
    </source>
</evidence>
<dbReference type="PANTHER" id="PTHR34315">
    <property type="match status" value="1"/>
</dbReference>
<dbReference type="GO" id="GO:0016702">
    <property type="term" value="F:oxidoreductase activity, acting on single donors with incorporation of molecular oxygen, incorporation of two atoms of oxygen"/>
    <property type="evidence" value="ECO:0007669"/>
    <property type="project" value="InterPro"/>
</dbReference>
<keyword evidence="2" id="KW-0223">Dioxygenase</keyword>
<keyword evidence="3" id="KW-1185">Reference proteome</keyword>
<accession>A0A9P9AU34</accession>
<feature type="signal peptide" evidence="1">
    <location>
        <begin position="1"/>
        <end position="20"/>
    </location>
</feature>
<protein>
    <submittedName>
        <fullName evidence="2">Intradiol ring-cleavage dioxygenase</fullName>
    </submittedName>
</protein>
<proteinExistence type="predicted"/>
<feature type="chain" id="PRO_5040445124" evidence="1">
    <location>
        <begin position="21"/>
        <end position="335"/>
    </location>
</feature>
<dbReference type="InterPro" id="IPR015889">
    <property type="entry name" value="Intradiol_dOase_core"/>
</dbReference>
<comment type="caution">
    <text evidence="2">The sequence shown here is derived from an EMBL/GenBank/DDBJ whole genome shotgun (WGS) entry which is preliminary data.</text>
</comment>
<dbReference type="CDD" id="cd03457">
    <property type="entry name" value="intradiol_dioxygenase_like"/>
    <property type="match status" value="1"/>
</dbReference>
<dbReference type="SUPFAM" id="SSF49482">
    <property type="entry name" value="Aromatic compound dioxygenase"/>
    <property type="match status" value="1"/>
</dbReference>
<dbReference type="OrthoDB" id="121380at2759"/>
<dbReference type="Gene3D" id="2.60.130.10">
    <property type="entry name" value="Aromatic compound dioxygenase"/>
    <property type="match status" value="1"/>
</dbReference>
<dbReference type="PANTHER" id="PTHR34315:SF1">
    <property type="entry name" value="INTRADIOL RING-CLEAVAGE DIOXYGENASES DOMAIN-CONTAINING PROTEIN-RELATED"/>
    <property type="match status" value="1"/>
</dbReference>
<gene>
    <name evidence="2" type="ORF">B0T10DRAFT_30924</name>
</gene>
<name>A0A9P9AU34_9HYPO</name>
<reference evidence="2 3" key="1">
    <citation type="journal article" date="2021" name="Nat. Commun.">
        <title>Genetic determinants of endophytism in the Arabidopsis root mycobiome.</title>
        <authorList>
            <person name="Mesny F."/>
            <person name="Miyauchi S."/>
            <person name="Thiergart T."/>
            <person name="Pickel B."/>
            <person name="Atanasova L."/>
            <person name="Karlsson M."/>
            <person name="Huettel B."/>
            <person name="Barry K.W."/>
            <person name="Haridas S."/>
            <person name="Chen C."/>
            <person name="Bauer D."/>
            <person name="Andreopoulos W."/>
            <person name="Pangilinan J."/>
            <person name="LaButti K."/>
            <person name="Riley R."/>
            <person name="Lipzen A."/>
            <person name="Clum A."/>
            <person name="Drula E."/>
            <person name="Henrissat B."/>
            <person name="Kohler A."/>
            <person name="Grigoriev I.V."/>
            <person name="Martin F.M."/>
            <person name="Hacquard S."/>
        </authorList>
    </citation>
    <scope>NUCLEOTIDE SEQUENCE [LARGE SCALE GENOMIC DNA]</scope>
    <source>
        <strain evidence="2 3">MPI-CAGE-CH-0241</strain>
    </source>
</reference>
<dbReference type="Proteomes" id="UP000777438">
    <property type="component" value="Unassembled WGS sequence"/>
</dbReference>